<sequence>MVLLYAARIAMSSMSKTTALSKEEVERKVREATCASKQAQETLEHLIWVSNEENGKNDNNGVAIANAKDEEEMGDGNFESLIRHLENTLGKEEV</sequence>
<reference evidence="1 2" key="1">
    <citation type="journal article" date="2021" name="Commun. Biol.">
        <title>The genome of Shorea leprosula (Dipterocarpaceae) highlights the ecological relevance of drought in aseasonal tropical rainforests.</title>
        <authorList>
            <person name="Ng K.K.S."/>
            <person name="Kobayashi M.J."/>
            <person name="Fawcett J.A."/>
            <person name="Hatakeyama M."/>
            <person name="Paape T."/>
            <person name="Ng C.H."/>
            <person name="Ang C.C."/>
            <person name="Tnah L.H."/>
            <person name="Lee C.T."/>
            <person name="Nishiyama T."/>
            <person name="Sese J."/>
            <person name="O'Brien M.J."/>
            <person name="Copetti D."/>
            <person name="Mohd Noor M.I."/>
            <person name="Ong R.C."/>
            <person name="Putra M."/>
            <person name="Sireger I.Z."/>
            <person name="Indrioko S."/>
            <person name="Kosugi Y."/>
            <person name="Izuno A."/>
            <person name="Isagi Y."/>
            <person name="Lee S.L."/>
            <person name="Shimizu K.K."/>
        </authorList>
    </citation>
    <scope>NUCLEOTIDE SEQUENCE [LARGE SCALE GENOMIC DNA]</scope>
    <source>
        <strain evidence="1">214</strain>
    </source>
</reference>
<organism evidence="1 2">
    <name type="scientific">Rubroshorea leprosula</name>
    <dbReference type="NCBI Taxonomy" id="152421"/>
    <lineage>
        <taxon>Eukaryota</taxon>
        <taxon>Viridiplantae</taxon>
        <taxon>Streptophyta</taxon>
        <taxon>Embryophyta</taxon>
        <taxon>Tracheophyta</taxon>
        <taxon>Spermatophyta</taxon>
        <taxon>Magnoliopsida</taxon>
        <taxon>eudicotyledons</taxon>
        <taxon>Gunneridae</taxon>
        <taxon>Pentapetalae</taxon>
        <taxon>rosids</taxon>
        <taxon>malvids</taxon>
        <taxon>Malvales</taxon>
        <taxon>Dipterocarpaceae</taxon>
        <taxon>Rubroshorea</taxon>
    </lineage>
</organism>
<gene>
    <name evidence="1" type="ORF">SLEP1_g31418</name>
</gene>
<evidence type="ECO:0000313" key="1">
    <source>
        <dbReference type="EMBL" id="GKV21439.1"/>
    </source>
</evidence>
<comment type="caution">
    <text evidence="1">The sequence shown here is derived from an EMBL/GenBank/DDBJ whole genome shotgun (WGS) entry which is preliminary data.</text>
</comment>
<dbReference type="AlphaFoldDB" id="A0AAV5K3A2"/>
<accession>A0AAV5K3A2</accession>
<dbReference type="Proteomes" id="UP001054252">
    <property type="component" value="Unassembled WGS sequence"/>
</dbReference>
<proteinExistence type="predicted"/>
<dbReference type="PANTHER" id="PTHR34451">
    <property type="entry name" value="PHD FINGER FAMILY PROTEIN"/>
    <property type="match status" value="1"/>
</dbReference>
<protein>
    <submittedName>
        <fullName evidence="1">Uncharacterized protein</fullName>
    </submittedName>
</protein>
<name>A0AAV5K3A2_9ROSI</name>
<keyword evidence="2" id="KW-1185">Reference proteome</keyword>
<dbReference type="PANTHER" id="PTHR34451:SF7">
    <property type="entry name" value="PHD FINGER FAMILY PROTEIN"/>
    <property type="match status" value="1"/>
</dbReference>
<evidence type="ECO:0000313" key="2">
    <source>
        <dbReference type="Proteomes" id="UP001054252"/>
    </source>
</evidence>
<dbReference type="EMBL" id="BPVZ01000057">
    <property type="protein sequence ID" value="GKV21439.1"/>
    <property type="molecule type" value="Genomic_DNA"/>
</dbReference>